<evidence type="ECO:0000256" key="2">
    <source>
        <dbReference type="ARBA" id="ARBA00023012"/>
    </source>
</evidence>
<keyword evidence="1 3" id="KW-0597">Phosphoprotein</keyword>
<dbReference type="SUPFAM" id="SSF52172">
    <property type="entry name" value="CheY-like"/>
    <property type="match status" value="1"/>
</dbReference>
<evidence type="ECO:0000313" key="5">
    <source>
        <dbReference type="EMBL" id="RXK86332.1"/>
    </source>
</evidence>
<feature type="modified residue" description="4-aspartylphosphate" evidence="3">
    <location>
        <position position="56"/>
    </location>
</feature>
<dbReference type="Gene3D" id="3.40.50.2300">
    <property type="match status" value="1"/>
</dbReference>
<dbReference type="PROSITE" id="PS50110">
    <property type="entry name" value="RESPONSE_REGULATORY"/>
    <property type="match status" value="1"/>
</dbReference>
<evidence type="ECO:0000256" key="1">
    <source>
        <dbReference type="ARBA" id="ARBA00022553"/>
    </source>
</evidence>
<comment type="caution">
    <text evidence="5">The sequence shown here is derived from an EMBL/GenBank/DDBJ whole genome shotgun (WGS) entry which is preliminary data.</text>
</comment>
<dbReference type="RefSeq" id="WP_129002082.1">
    <property type="nucleotide sequence ID" value="NZ_SDHZ01000001.1"/>
</dbReference>
<sequence length="126" mass="13756">MASGQKILIIDDDARNIFALTAVLRSKGFTCITATEVGEALHMLEKQHDINAVLLDMMMPDIDGYEAIPRIKQLETSAELPVIAVTAQAMNGDRERCLAAGADGYVSKPVDIDLLVNLMNELIKKN</sequence>
<dbReference type="InterPro" id="IPR011006">
    <property type="entry name" value="CheY-like_superfamily"/>
</dbReference>
<protein>
    <submittedName>
        <fullName evidence="5">Response regulator</fullName>
    </submittedName>
</protein>
<reference evidence="5 6" key="1">
    <citation type="submission" date="2019-01" db="EMBL/GenBank/DDBJ databases">
        <title>Filimonas sp. strain TTM-71.</title>
        <authorList>
            <person name="Chen W.-M."/>
        </authorList>
    </citation>
    <scope>NUCLEOTIDE SEQUENCE [LARGE SCALE GENOMIC DNA]</scope>
    <source>
        <strain evidence="5 6">TTM-71</strain>
    </source>
</reference>
<dbReference type="CDD" id="cd17546">
    <property type="entry name" value="REC_hyHK_CKI1_RcsC-like"/>
    <property type="match status" value="1"/>
</dbReference>
<dbReference type="Pfam" id="PF00072">
    <property type="entry name" value="Response_reg"/>
    <property type="match status" value="1"/>
</dbReference>
<name>A0A4Q1DAA7_9BACT</name>
<dbReference type="AlphaFoldDB" id="A0A4Q1DAA7"/>
<feature type="domain" description="Response regulatory" evidence="4">
    <location>
        <begin position="6"/>
        <end position="123"/>
    </location>
</feature>
<dbReference type="GO" id="GO:0000160">
    <property type="term" value="P:phosphorelay signal transduction system"/>
    <property type="evidence" value="ECO:0007669"/>
    <property type="project" value="UniProtKB-KW"/>
</dbReference>
<dbReference type="SMART" id="SM00448">
    <property type="entry name" value="REC"/>
    <property type="match status" value="1"/>
</dbReference>
<organism evidence="5 6">
    <name type="scientific">Filimonas effusa</name>
    <dbReference type="NCBI Taxonomy" id="2508721"/>
    <lineage>
        <taxon>Bacteria</taxon>
        <taxon>Pseudomonadati</taxon>
        <taxon>Bacteroidota</taxon>
        <taxon>Chitinophagia</taxon>
        <taxon>Chitinophagales</taxon>
        <taxon>Chitinophagaceae</taxon>
        <taxon>Filimonas</taxon>
    </lineage>
</organism>
<evidence type="ECO:0000256" key="3">
    <source>
        <dbReference type="PROSITE-ProRule" id="PRU00169"/>
    </source>
</evidence>
<dbReference type="Proteomes" id="UP000290545">
    <property type="component" value="Unassembled WGS sequence"/>
</dbReference>
<keyword evidence="6" id="KW-1185">Reference proteome</keyword>
<dbReference type="PANTHER" id="PTHR45339:SF1">
    <property type="entry name" value="HYBRID SIGNAL TRANSDUCTION HISTIDINE KINASE J"/>
    <property type="match status" value="1"/>
</dbReference>
<evidence type="ECO:0000259" key="4">
    <source>
        <dbReference type="PROSITE" id="PS50110"/>
    </source>
</evidence>
<dbReference type="EMBL" id="SDHZ01000001">
    <property type="protein sequence ID" value="RXK86332.1"/>
    <property type="molecule type" value="Genomic_DNA"/>
</dbReference>
<keyword evidence="2" id="KW-0902">Two-component regulatory system</keyword>
<dbReference type="PANTHER" id="PTHR45339">
    <property type="entry name" value="HYBRID SIGNAL TRANSDUCTION HISTIDINE KINASE J"/>
    <property type="match status" value="1"/>
</dbReference>
<dbReference type="OrthoDB" id="9796457at2"/>
<evidence type="ECO:0000313" key="6">
    <source>
        <dbReference type="Proteomes" id="UP000290545"/>
    </source>
</evidence>
<gene>
    <name evidence="5" type="ORF">ESB13_05875</name>
</gene>
<accession>A0A4Q1DAA7</accession>
<dbReference type="InterPro" id="IPR001789">
    <property type="entry name" value="Sig_transdc_resp-reg_receiver"/>
</dbReference>
<proteinExistence type="predicted"/>